<dbReference type="RefSeq" id="WP_330196126.1">
    <property type="nucleotide sequence ID" value="NZ_JAZDRO010000003.1"/>
</dbReference>
<evidence type="ECO:0008006" key="3">
    <source>
        <dbReference type="Google" id="ProtNLM"/>
    </source>
</evidence>
<accession>A0ABU7LYD6</accession>
<sequence>MDTLLLKTASAGAIAALSLAGTGCTMSTSVDGGNRMTMGGNIDMTLDQDDDLSLMGGDMTLNGRVGGDVSVIGGDIEADLDVGGDLSFVGGEVNFRGSVHEASIAGGDIDWNGNSRADVSIAGGDIRVAGTIGGELNVAGGELDLPRDLRVEGDASTAGGEIDFSGHVRGEYASGAREMRVGGVIEGPVKLAAEPGEGRWSWRASADGDGARAGSANGLVEITGELRQGGMVCARNVVILNNARISGTLRIWSDNEPDIRAGASVGEIVTEDRAGRDCDDIFDDHDRA</sequence>
<dbReference type="EMBL" id="JAZDRO010000003">
    <property type="protein sequence ID" value="MEE2566579.1"/>
    <property type="molecule type" value="Genomic_DNA"/>
</dbReference>
<gene>
    <name evidence="1" type="ORF">V0U35_07775</name>
</gene>
<name>A0ABU7LYD6_9PROT</name>
<dbReference type="Proteomes" id="UP001310692">
    <property type="component" value="Unassembled WGS sequence"/>
</dbReference>
<dbReference type="PROSITE" id="PS51257">
    <property type="entry name" value="PROKAR_LIPOPROTEIN"/>
    <property type="match status" value="1"/>
</dbReference>
<reference evidence="1 2" key="1">
    <citation type="submission" date="2024-01" db="EMBL/GenBank/DDBJ databases">
        <title>Hyphobacterium bacterium isolated from marine sediment.</title>
        <authorList>
            <person name="Zhao S."/>
        </authorList>
    </citation>
    <scope>NUCLEOTIDE SEQUENCE [LARGE SCALE GENOMIC DNA]</scope>
    <source>
        <strain evidence="1 2">Y60-23</strain>
    </source>
</reference>
<proteinExistence type="predicted"/>
<keyword evidence="2" id="KW-1185">Reference proteome</keyword>
<organism evidence="1 2">
    <name type="scientific">Hyphobacterium marinum</name>
    <dbReference type="NCBI Taxonomy" id="3116574"/>
    <lineage>
        <taxon>Bacteria</taxon>
        <taxon>Pseudomonadati</taxon>
        <taxon>Pseudomonadota</taxon>
        <taxon>Alphaproteobacteria</taxon>
        <taxon>Maricaulales</taxon>
        <taxon>Maricaulaceae</taxon>
        <taxon>Hyphobacterium</taxon>
    </lineage>
</organism>
<protein>
    <recommendedName>
        <fullName evidence="3">Polymer-forming cytoskeletal protein</fullName>
    </recommendedName>
</protein>
<evidence type="ECO:0000313" key="2">
    <source>
        <dbReference type="Proteomes" id="UP001310692"/>
    </source>
</evidence>
<comment type="caution">
    <text evidence="1">The sequence shown here is derived from an EMBL/GenBank/DDBJ whole genome shotgun (WGS) entry which is preliminary data.</text>
</comment>
<evidence type="ECO:0000313" key="1">
    <source>
        <dbReference type="EMBL" id="MEE2566579.1"/>
    </source>
</evidence>